<feature type="region of interest" description="Disordered" evidence="1">
    <location>
        <begin position="148"/>
        <end position="233"/>
    </location>
</feature>
<feature type="compositionally biased region" description="Gly residues" evidence="1">
    <location>
        <begin position="184"/>
        <end position="193"/>
    </location>
</feature>
<keyword evidence="3" id="KW-1185">Reference proteome</keyword>
<feature type="region of interest" description="Disordered" evidence="1">
    <location>
        <begin position="83"/>
        <end position="102"/>
    </location>
</feature>
<feature type="compositionally biased region" description="Polar residues" evidence="1">
    <location>
        <begin position="21"/>
        <end position="30"/>
    </location>
</feature>
<reference evidence="2 3" key="1">
    <citation type="submission" date="2015-07" db="EMBL/GenBank/DDBJ databases">
        <title>The genome of Dufourea novaeangliae.</title>
        <authorList>
            <person name="Pan H."/>
            <person name="Kapheim K."/>
        </authorList>
    </citation>
    <scope>NUCLEOTIDE SEQUENCE [LARGE SCALE GENOMIC DNA]</scope>
    <source>
        <strain evidence="2">0120121106</strain>
        <tissue evidence="2">Whole body</tissue>
    </source>
</reference>
<accession>A0A154P2A8</accession>
<protein>
    <submittedName>
        <fullName evidence="2">Uncharacterized protein</fullName>
    </submittedName>
</protein>
<evidence type="ECO:0000256" key="1">
    <source>
        <dbReference type="SAM" id="MobiDB-lite"/>
    </source>
</evidence>
<feature type="compositionally biased region" description="Low complexity" evidence="1">
    <location>
        <begin position="219"/>
        <end position="233"/>
    </location>
</feature>
<feature type="region of interest" description="Disordered" evidence="1">
    <location>
        <begin position="1"/>
        <end position="39"/>
    </location>
</feature>
<name>A0A154P2A8_DUFNO</name>
<dbReference type="Proteomes" id="UP000076502">
    <property type="component" value="Unassembled WGS sequence"/>
</dbReference>
<dbReference type="EMBL" id="KQ434789">
    <property type="protein sequence ID" value="KZC05348.1"/>
    <property type="molecule type" value="Genomic_DNA"/>
</dbReference>
<proteinExistence type="predicted"/>
<sequence length="233" mass="24437">MVEGCPDGSENNKTCCRCSEKSGSPENHTLSPPRGAAWDPVGRIDSWDIEGGWRQPERIIMDQSPKIRLRKIIMDVVGRFRKTAGPKAGGRRIPTTGERRRRMGEKVAAEHGGMVLEKGSGVFFRCNTTYTPYPVQDRTSYLRAVGSGDTRAGRVSSGHVCLGENPDGADVPPTHGPACSPGEGNFGEVGGPTGTSSRTAPPQEAVEEEEASGAGRGGAASASACAAEDGGVL</sequence>
<gene>
    <name evidence="2" type="ORF">WN55_05897</name>
</gene>
<evidence type="ECO:0000313" key="3">
    <source>
        <dbReference type="Proteomes" id="UP000076502"/>
    </source>
</evidence>
<organism evidence="2 3">
    <name type="scientific">Dufourea novaeangliae</name>
    <name type="common">Sweat bee</name>
    <dbReference type="NCBI Taxonomy" id="178035"/>
    <lineage>
        <taxon>Eukaryota</taxon>
        <taxon>Metazoa</taxon>
        <taxon>Ecdysozoa</taxon>
        <taxon>Arthropoda</taxon>
        <taxon>Hexapoda</taxon>
        <taxon>Insecta</taxon>
        <taxon>Pterygota</taxon>
        <taxon>Neoptera</taxon>
        <taxon>Endopterygota</taxon>
        <taxon>Hymenoptera</taxon>
        <taxon>Apocrita</taxon>
        <taxon>Aculeata</taxon>
        <taxon>Apoidea</taxon>
        <taxon>Anthophila</taxon>
        <taxon>Halictidae</taxon>
        <taxon>Rophitinae</taxon>
        <taxon>Dufourea</taxon>
    </lineage>
</organism>
<evidence type="ECO:0000313" key="2">
    <source>
        <dbReference type="EMBL" id="KZC05348.1"/>
    </source>
</evidence>
<dbReference type="AlphaFoldDB" id="A0A154P2A8"/>